<comment type="caution">
    <text evidence="9">The sequence shown here is derived from an EMBL/GenBank/DDBJ whole genome shotgun (WGS) entry which is preliminary data.</text>
</comment>
<dbReference type="Pfam" id="PF04116">
    <property type="entry name" value="FA_hydroxylase"/>
    <property type="match status" value="1"/>
</dbReference>
<dbReference type="AlphaFoldDB" id="A0A6L3ZIS8"/>
<evidence type="ECO:0000256" key="6">
    <source>
        <dbReference type="ARBA" id="ARBA00023136"/>
    </source>
</evidence>
<feature type="transmembrane region" description="Helical" evidence="7">
    <location>
        <begin position="38"/>
        <end position="65"/>
    </location>
</feature>
<dbReference type="GO" id="GO:0050479">
    <property type="term" value="F:glyceryl-ether monooxygenase activity"/>
    <property type="evidence" value="ECO:0007669"/>
    <property type="project" value="TreeGrafter"/>
</dbReference>
<evidence type="ECO:0000313" key="9">
    <source>
        <dbReference type="EMBL" id="KAB2817458.1"/>
    </source>
</evidence>
<dbReference type="GO" id="GO:0016020">
    <property type="term" value="C:membrane"/>
    <property type="evidence" value="ECO:0007669"/>
    <property type="project" value="GOC"/>
</dbReference>
<dbReference type="Proteomes" id="UP000484164">
    <property type="component" value="Unassembled WGS sequence"/>
</dbReference>
<evidence type="ECO:0000256" key="2">
    <source>
        <dbReference type="ARBA" id="ARBA00022692"/>
    </source>
</evidence>
<dbReference type="RefSeq" id="WP_151692029.1">
    <property type="nucleotide sequence ID" value="NZ_BMGX01000002.1"/>
</dbReference>
<evidence type="ECO:0000256" key="7">
    <source>
        <dbReference type="SAM" id="Phobius"/>
    </source>
</evidence>
<feature type="transmembrane region" description="Helical" evidence="7">
    <location>
        <begin position="298"/>
        <end position="318"/>
    </location>
</feature>
<feature type="transmembrane region" description="Helical" evidence="7">
    <location>
        <begin position="351"/>
        <end position="367"/>
    </location>
</feature>
<feature type="transmembrane region" description="Helical" evidence="7">
    <location>
        <begin position="77"/>
        <end position="95"/>
    </location>
</feature>
<protein>
    <submittedName>
        <fullName evidence="9">Sterol desaturase family protein</fullName>
    </submittedName>
</protein>
<evidence type="ECO:0000256" key="4">
    <source>
        <dbReference type="ARBA" id="ARBA00023002"/>
    </source>
</evidence>
<dbReference type="InterPro" id="IPR006694">
    <property type="entry name" value="Fatty_acid_hydroxylase"/>
</dbReference>
<dbReference type="GO" id="GO:0012505">
    <property type="term" value="C:endomembrane system"/>
    <property type="evidence" value="ECO:0007669"/>
    <property type="project" value="UniProtKB-SubCell"/>
</dbReference>
<sequence>MDINPIVLSIPVFFGLIVIEWVYDWISKGSSYRANDAFGNISCGIFEQSTGLLVSILTVGLYSITYEYFHIWNLEQNFINGVLLFLGVDFLYYWAHRMSHEVNLFWIGHVVHHQSEEYNLSVALRQGALQKIFTSPFYLPLAIIGFSPEWFLYILAWNTLYQFWIHTEKIDKLGPLEWILNTPSHHRVHHGRDPKYIDKNHAATLIIWDKIFGTFQAEEEHPHYGITKPVNSFNPIDAHFKPISDLWDEARDLTVRERIQLLFAPPGWAPKRLGGRQYAPEVREESKYTVSLSVTQRLALIAAFIVQIGFVSIVLFGAKSLTPIPLISAVLIISINIGTLGTRANGRNPNLIVEALGLLATPIFTFWFTHNSILVFGLIIAILVCYIPFYRKSQNTAHVV</sequence>
<dbReference type="PANTHER" id="PTHR21624">
    <property type="entry name" value="STEROL DESATURASE-RELATED PROTEIN"/>
    <property type="match status" value="1"/>
</dbReference>
<dbReference type="OrthoDB" id="9770329at2"/>
<dbReference type="InterPro" id="IPR051689">
    <property type="entry name" value="Sterol_desaturase/TMEM195"/>
</dbReference>
<comment type="subcellular location">
    <subcellularLocation>
        <location evidence="1">Endomembrane system</location>
        <topology evidence="1">Multi-pass membrane protein</topology>
    </subcellularLocation>
</comment>
<feature type="transmembrane region" description="Helical" evidence="7">
    <location>
        <begin position="6"/>
        <end position="26"/>
    </location>
</feature>
<dbReference type="GO" id="GO:0005506">
    <property type="term" value="F:iron ion binding"/>
    <property type="evidence" value="ECO:0007669"/>
    <property type="project" value="InterPro"/>
</dbReference>
<feature type="domain" description="Fatty acid hydroxylase" evidence="8">
    <location>
        <begin position="82"/>
        <end position="214"/>
    </location>
</feature>
<keyword evidence="3 7" id="KW-1133">Transmembrane helix</keyword>
<reference evidence="9 10" key="1">
    <citation type="submission" date="2019-10" db="EMBL/GenBank/DDBJ databases">
        <title>Genome sequence of Phaeocystidibacter marisrubri JCM30614 (type strain).</title>
        <authorList>
            <person name="Bowman J.P."/>
        </authorList>
    </citation>
    <scope>NUCLEOTIDE SEQUENCE [LARGE SCALE GENOMIC DNA]</scope>
    <source>
        <strain evidence="9 10">JCM 30614</strain>
    </source>
</reference>
<keyword evidence="5" id="KW-0443">Lipid metabolism</keyword>
<dbReference type="GO" id="GO:0008610">
    <property type="term" value="P:lipid biosynthetic process"/>
    <property type="evidence" value="ECO:0007669"/>
    <property type="project" value="InterPro"/>
</dbReference>
<proteinExistence type="predicted"/>
<evidence type="ECO:0000256" key="1">
    <source>
        <dbReference type="ARBA" id="ARBA00004127"/>
    </source>
</evidence>
<evidence type="ECO:0000256" key="5">
    <source>
        <dbReference type="ARBA" id="ARBA00023098"/>
    </source>
</evidence>
<dbReference type="EMBL" id="WBVQ01000001">
    <property type="protein sequence ID" value="KAB2817458.1"/>
    <property type="molecule type" value="Genomic_DNA"/>
</dbReference>
<evidence type="ECO:0000256" key="3">
    <source>
        <dbReference type="ARBA" id="ARBA00022989"/>
    </source>
</evidence>
<organism evidence="9 10">
    <name type="scientific">Phaeocystidibacter marisrubri</name>
    <dbReference type="NCBI Taxonomy" id="1577780"/>
    <lineage>
        <taxon>Bacteria</taxon>
        <taxon>Pseudomonadati</taxon>
        <taxon>Bacteroidota</taxon>
        <taxon>Flavobacteriia</taxon>
        <taxon>Flavobacteriales</taxon>
        <taxon>Phaeocystidibacteraceae</taxon>
        <taxon>Phaeocystidibacter</taxon>
    </lineage>
</organism>
<keyword evidence="6 7" id="KW-0472">Membrane</keyword>
<evidence type="ECO:0000313" key="10">
    <source>
        <dbReference type="Proteomes" id="UP000484164"/>
    </source>
</evidence>
<accession>A0A6L3ZIS8</accession>
<keyword evidence="10" id="KW-1185">Reference proteome</keyword>
<feature type="transmembrane region" description="Helical" evidence="7">
    <location>
        <begin position="373"/>
        <end position="390"/>
    </location>
</feature>
<name>A0A6L3ZIS8_9FLAO</name>
<feature type="transmembrane region" description="Helical" evidence="7">
    <location>
        <begin position="324"/>
        <end position="344"/>
    </location>
</feature>
<dbReference type="PANTHER" id="PTHR21624:SF1">
    <property type="entry name" value="ALKYLGLYCEROL MONOOXYGENASE"/>
    <property type="match status" value="1"/>
</dbReference>
<gene>
    <name evidence="9" type="ORF">F8C82_03415</name>
</gene>
<keyword evidence="2 7" id="KW-0812">Transmembrane</keyword>
<keyword evidence="4" id="KW-0560">Oxidoreductase</keyword>
<evidence type="ECO:0000259" key="8">
    <source>
        <dbReference type="Pfam" id="PF04116"/>
    </source>
</evidence>
<dbReference type="GO" id="GO:0006643">
    <property type="term" value="P:membrane lipid metabolic process"/>
    <property type="evidence" value="ECO:0007669"/>
    <property type="project" value="TreeGrafter"/>
</dbReference>